<organism evidence="2">
    <name type="scientific">marine metagenome</name>
    <dbReference type="NCBI Taxonomy" id="408172"/>
    <lineage>
        <taxon>unclassified sequences</taxon>
        <taxon>metagenomes</taxon>
        <taxon>ecological metagenomes</taxon>
    </lineage>
</organism>
<dbReference type="Gene3D" id="3.20.20.140">
    <property type="entry name" value="Metal-dependent hydrolases"/>
    <property type="match status" value="1"/>
</dbReference>
<protein>
    <recommendedName>
        <fullName evidence="1">Amidohydrolase-related domain-containing protein</fullName>
    </recommendedName>
</protein>
<dbReference type="PANTHER" id="PTHR42889:SF1">
    <property type="entry name" value="BLR3681 PROTEIN"/>
    <property type="match status" value="1"/>
</dbReference>
<evidence type="ECO:0000313" key="2">
    <source>
        <dbReference type="EMBL" id="SVE27450.1"/>
    </source>
</evidence>
<dbReference type="GO" id="GO:0016787">
    <property type="term" value="F:hydrolase activity"/>
    <property type="evidence" value="ECO:0007669"/>
    <property type="project" value="InterPro"/>
</dbReference>
<name>A0A383C607_9ZZZZ</name>
<dbReference type="SUPFAM" id="SSF51556">
    <property type="entry name" value="Metallo-dependent hydrolases"/>
    <property type="match status" value="1"/>
</dbReference>
<dbReference type="AlphaFoldDB" id="A0A383C607"/>
<feature type="non-terminal residue" evidence="2">
    <location>
        <position position="1"/>
    </location>
</feature>
<dbReference type="Pfam" id="PF04909">
    <property type="entry name" value="Amidohydro_2"/>
    <property type="match status" value="1"/>
</dbReference>
<gene>
    <name evidence="2" type="ORF">METZ01_LOCUS480304</name>
</gene>
<evidence type="ECO:0000259" key="1">
    <source>
        <dbReference type="Pfam" id="PF04909"/>
    </source>
</evidence>
<proteinExistence type="predicted"/>
<accession>A0A383C607</accession>
<dbReference type="InterPro" id="IPR032466">
    <property type="entry name" value="Metal_Hydrolase"/>
</dbReference>
<dbReference type="EMBL" id="UINC01206014">
    <property type="protein sequence ID" value="SVE27450.1"/>
    <property type="molecule type" value="Genomic_DNA"/>
</dbReference>
<reference evidence="2" key="1">
    <citation type="submission" date="2018-05" db="EMBL/GenBank/DDBJ databases">
        <authorList>
            <person name="Lanie J.A."/>
            <person name="Ng W.-L."/>
            <person name="Kazmierczak K.M."/>
            <person name="Andrzejewski T.M."/>
            <person name="Davidsen T.M."/>
            <person name="Wayne K.J."/>
            <person name="Tettelin H."/>
            <person name="Glass J.I."/>
            <person name="Rusch D."/>
            <person name="Podicherti R."/>
            <person name="Tsui H.-C.T."/>
            <person name="Winkler M.E."/>
        </authorList>
    </citation>
    <scope>NUCLEOTIDE SEQUENCE</scope>
</reference>
<dbReference type="PANTHER" id="PTHR42889">
    <property type="entry name" value="BLR3681 PROTEIN"/>
    <property type="match status" value="1"/>
</dbReference>
<feature type="domain" description="Amidohydrolase-related" evidence="1">
    <location>
        <begin position="14"/>
        <end position="170"/>
    </location>
</feature>
<dbReference type="InterPro" id="IPR006680">
    <property type="entry name" value="Amidohydro-rel"/>
</dbReference>
<sequence length="209" mass="23732">HKGFASQSRTLGHFAHPGDIEKAAKDHPDLTFIVYHSAMKHGTWEPQFKDPKRFDPKTGDFAWHDELMTIKKRNPDMKNVYCEIGTSFGTLAVLHPVMCMHLIGKNIKHYGADHVIWGTDCLWWGSPQWMIDAFKRFQISDEICEKFGYAKLTKEDKAKIFGLNAAKVYGVDLKKKLKAFPKDTLTKLKVAYLESGGQGSNAAYGWVKV</sequence>